<keyword evidence="6" id="KW-0238">DNA-binding</keyword>
<feature type="region of interest" description="Disordered" evidence="9">
    <location>
        <begin position="262"/>
        <end position="282"/>
    </location>
</feature>
<dbReference type="PANTHER" id="PTHR24404:SF114">
    <property type="entry name" value="KLUMPFUSS, ISOFORM B-RELATED"/>
    <property type="match status" value="1"/>
</dbReference>
<dbReference type="Proteomes" id="UP001283361">
    <property type="component" value="Unassembled WGS sequence"/>
</dbReference>
<dbReference type="SMART" id="SM00355">
    <property type="entry name" value="ZnF_C2H2"/>
    <property type="match status" value="4"/>
</dbReference>
<comment type="caution">
    <text evidence="11">The sequence shown here is derived from an EMBL/GenBank/DDBJ whole genome shotgun (WGS) entry which is preliminary data.</text>
</comment>
<comment type="subcellular location">
    <subcellularLocation>
        <location evidence="1">Nucleus</location>
    </subcellularLocation>
</comment>
<evidence type="ECO:0000256" key="9">
    <source>
        <dbReference type="SAM" id="MobiDB-lite"/>
    </source>
</evidence>
<keyword evidence="2" id="KW-0479">Metal-binding</keyword>
<protein>
    <recommendedName>
        <fullName evidence="10">C2H2-type domain-containing protein</fullName>
    </recommendedName>
</protein>
<keyword evidence="5" id="KW-0862">Zinc</keyword>
<dbReference type="InterPro" id="IPR013087">
    <property type="entry name" value="Znf_C2H2_type"/>
</dbReference>
<evidence type="ECO:0000256" key="2">
    <source>
        <dbReference type="ARBA" id="ARBA00022723"/>
    </source>
</evidence>
<accession>A0AAE1AZZ0</accession>
<feature type="region of interest" description="Disordered" evidence="9">
    <location>
        <begin position="1"/>
        <end position="25"/>
    </location>
</feature>
<evidence type="ECO:0000256" key="1">
    <source>
        <dbReference type="ARBA" id="ARBA00004123"/>
    </source>
</evidence>
<dbReference type="AlphaFoldDB" id="A0AAE1AZZ0"/>
<gene>
    <name evidence="11" type="ORF">RRG08_047357</name>
</gene>
<dbReference type="GO" id="GO:0003700">
    <property type="term" value="F:DNA-binding transcription factor activity"/>
    <property type="evidence" value="ECO:0007669"/>
    <property type="project" value="TreeGrafter"/>
</dbReference>
<evidence type="ECO:0000256" key="3">
    <source>
        <dbReference type="ARBA" id="ARBA00022737"/>
    </source>
</evidence>
<keyword evidence="3" id="KW-0677">Repeat</keyword>
<feature type="region of interest" description="Disordered" evidence="9">
    <location>
        <begin position="187"/>
        <end position="250"/>
    </location>
</feature>
<evidence type="ECO:0000256" key="7">
    <source>
        <dbReference type="ARBA" id="ARBA00023242"/>
    </source>
</evidence>
<reference evidence="11" key="1">
    <citation type="journal article" date="2023" name="G3 (Bethesda)">
        <title>A reference genome for the long-term kleptoplast-retaining sea slug Elysia crispata morphotype clarki.</title>
        <authorList>
            <person name="Eastman K.E."/>
            <person name="Pendleton A.L."/>
            <person name="Shaikh M.A."/>
            <person name="Suttiyut T."/>
            <person name="Ogas R."/>
            <person name="Tomko P."/>
            <person name="Gavelis G."/>
            <person name="Widhalm J.R."/>
            <person name="Wisecaver J.H."/>
        </authorList>
    </citation>
    <scope>NUCLEOTIDE SEQUENCE</scope>
    <source>
        <strain evidence="11">ECLA1</strain>
    </source>
</reference>
<evidence type="ECO:0000256" key="8">
    <source>
        <dbReference type="PROSITE-ProRule" id="PRU00042"/>
    </source>
</evidence>
<dbReference type="InterPro" id="IPR050589">
    <property type="entry name" value="Ikaros_C2H2-ZF"/>
</dbReference>
<dbReference type="GO" id="GO:0005634">
    <property type="term" value="C:nucleus"/>
    <property type="evidence" value="ECO:0007669"/>
    <property type="project" value="UniProtKB-SubCell"/>
</dbReference>
<evidence type="ECO:0000256" key="4">
    <source>
        <dbReference type="ARBA" id="ARBA00022771"/>
    </source>
</evidence>
<evidence type="ECO:0000313" key="12">
    <source>
        <dbReference type="Proteomes" id="UP001283361"/>
    </source>
</evidence>
<evidence type="ECO:0000313" key="11">
    <source>
        <dbReference type="EMBL" id="KAK3796744.1"/>
    </source>
</evidence>
<feature type="compositionally biased region" description="Polar residues" evidence="9">
    <location>
        <begin position="16"/>
        <end position="25"/>
    </location>
</feature>
<evidence type="ECO:0000256" key="6">
    <source>
        <dbReference type="ARBA" id="ARBA00023125"/>
    </source>
</evidence>
<keyword evidence="12" id="KW-1185">Reference proteome</keyword>
<feature type="domain" description="C2H2-type" evidence="10">
    <location>
        <begin position="365"/>
        <end position="392"/>
    </location>
</feature>
<name>A0AAE1AZZ0_9GAST</name>
<dbReference type="PROSITE" id="PS00028">
    <property type="entry name" value="ZINC_FINGER_C2H2_1"/>
    <property type="match status" value="2"/>
</dbReference>
<dbReference type="GO" id="GO:0008270">
    <property type="term" value="F:zinc ion binding"/>
    <property type="evidence" value="ECO:0007669"/>
    <property type="project" value="UniProtKB-KW"/>
</dbReference>
<dbReference type="EMBL" id="JAWDGP010000850">
    <property type="protein sequence ID" value="KAK3796744.1"/>
    <property type="molecule type" value="Genomic_DNA"/>
</dbReference>
<organism evidence="11 12">
    <name type="scientific">Elysia crispata</name>
    <name type="common">lettuce slug</name>
    <dbReference type="NCBI Taxonomy" id="231223"/>
    <lineage>
        <taxon>Eukaryota</taxon>
        <taxon>Metazoa</taxon>
        <taxon>Spiralia</taxon>
        <taxon>Lophotrochozoa</taxon>
        <taxon>Mollusca</taxon>
        <taxon>Gastropoda</taxon>
        <taxon>Heterobranchia</taxon>
        <taxon>Euthyneura</taxon>
        <taxon>Panpulmonata</taxon>
        <taxon>Sacoglossa</taxon>
        <taxon>Placobranchoidea</taxon>
        <taxon>Plakobranchidae</taxon>
        <taxon>Elysia</taxon>
    </lineage>
</organism>
<dbReference type="GO" id="GO:0006357">
    <property type="term" value="P:regulation of transcription by RNA polymerase II"/>
    <property type="evidence" value="ECO:0007669"/>
    <property type="project" value="TreeGrafter"/>
</dbReference>
<evidence type="ECO:0000256" key="5">
    <source>
        <dbReference type="ARBA" id="ARBA00022833"/>
    </source>
</evidence>
<dbReference type="InterPro" id="IPR036236">
    <property type="entry name" value="Znf_C2H2_sf"/>
</dbReference>
<feature type="compositionally biased region" description="Low complexity" evidence="9">
    <location>
        <begin position="264"/>
        <end position="282"/>
    </location>
</feature>
<feature type="region of interest" description="Disordered" evidence="9">
    <location>
        <begin position="116"/>
        <end position="150"/>
    </location>
</feature>
<sequence length="416" mass="46184">MEEGNGNDMRAPDLSPMNSEPISRQSDVPMFCYDPKPEMSQGMDFVSRPMMDEANKLYVCHLCDFRTAFRNSLLNHQAVHSDSRPWVCAMCDYAAKRKQDLKKHLHTIHGMMVDSTMLKPVEAKPSNTARGESSEENNSSDSSKVNGRHVESDSAAFLPQFGGEGIAGLRSPGHQDAVQGFVKQEMLSPGSSHFLPRTTSESDDKTVEDSPDDDLPISFPPVSAPPGGMDNQPSDDEHLSNPQMYPASGHVAGKFFENKPLKHSSNFSHMPMSSPPMQSSRSAYNHDFTSISQHPYSAQNRKRHHFRDNSAPFPEALVPSNGGGSQVRLAPPFAKRARSPEKEETPCSSSAGSSQIKGSQTQTAFMCDHCNIMFFQRAMYLMHMGLHSSENPWQCAVCKMTFTEVYSFTSHFINQH</sequence>
<evidence type="ECO:0000259" key="10">
    <source>
        <dbReference type="PROSITE" id="PS50157"/>
    </source>
</evidence>
<dbReference type="Gene3D" id="3.30.160.60">
    <property type="entry name" value="Classic Zinc Finger"/>
    <property type="match status" value="2"/>
</dbReference>
<keyword evidence="7" id="KW-0539">Nucleus</keyword>
<dbReference type="GO" id="GO:0000978">
    <property type="term" value="F:RNA polymerase II cis-regulatory region sequence-specific DNA binding"/>
    <property type="evidence" value="ECO:0007669"/>
    <property type="project" value="TreeGrafter"/>
</dbReference>
<proteinExistence type="predicted"/>
<keyword evidence="4 8" id="KW-0863">Zinc-finger</keyword>
<dbReference type="PANTHER" id="PTHR24404">
    <property type="entry name" value="ZINC FINGER PROTEIN"/>
    <property type="match status" value="1"/>
</dbReference>
<dbReference type="SUPFAM" id="SSF57667">
    <property type="entry name" value="beta-beta-alpha zinc fingers"/>
    <property type="match status" value="2"/>
</dbReference>
<feature type="domain" description="C2H2-type" evidence="10">
    <location>
        <begin position="58"/>
        <end position="85"/>
    </location>
</feature>
<feature type="region of interest" description="Disordered" evidence="9">
    <location>
        <begin position="295"/>
        <end position="355"/>
    </location>
</feature>
<dbReference type="PROSITE" id="PS50157">
    <property type="entry name" value="ZINC_FINGER_C2H2_2"/>
    <property type="match status" value="2"/>
</dbReference>